<dbReference type="PROSITE" id="PS51352">
    <property type="entry name" value="THIOREDOXIN_2"/>
    <property type="match status" value="1"/>
</dbReference>
<keyword evidence="4" id="KW-0676">Redox-active center</keyword>
<dbReference type="InterPro" id="IPR012336">
    <property type="entry name" value="Thioredoxin-like_fold"/>
</dbReference>
<dbReference type="GO" id="GO:0030313">
    <property type="term" value="C:cell envelope"/>
    <property type="evidence" value="ECO:0007669"/>
    <property type="project" value="UniProtKB-SubCell"/>
</dbReference>
<evidence type="ECO:0000256" key="1">
    <source>
        <dbReference type="ARBA" id="ARBA00004196"/>
    </source>
</evidence>
<dbReference type="SUPFAM" id="SSF52833">
    <property type="entry name" value="Thioredoxin-like"/>
    <property type="match status" value="1"/>
</dbReference>
<organism evidence="6 7">
    <name type="scientific">Pedobacter cryotolerans</name>
    <dbReference type="NCBI Taxonomy" id="2571270"/>
    <lineage>
        <taxon>Bacteria</taxon>
        <taxon>Pseudomonadati</taxon>
        <taxon>Bacteroidota</taxon>
        <taxon>Sphingobacteriia</taxon>
        <taxon>Sphingobacteriales</taxon>
        <taxon>Sphingobacteriaceae</taxon>
        <taxon>Pedobacter</taxon>
    </lineage>
</organism>
<dbReference type="GO" id="GO:0017004">
    <property type="term" value="P:cytochrome complex assembly"/>
    <property type="evidence" value="ECO:0007669"/>
    <property type="project" value="UniProtKB-KW"/>
</dbReference>
<dbReference type="Proteomes" id="UP000310477">
    <property type="component" value="Unassembled WGS sequence"/>
</dbReference>
<dbReference type="Gene3D" id="3.40.30.10">
    <property type="entry name" value="Glutaredoxin"/>
    <property type="match status" value="1"/>
</dbReference>
<evidence type="ECO:0000256" key="3">
    <source>
        <dbReference type="ARBA" id="ARBA00023157"/>
    </source>
</evidence>
<dbReference type="InterPro" id="IPR036249">
    <property type="entry name" value="Thioredoxin-like_sf"/>
</dbReference>
<dbReference type="Pfam" id="PF14289">
    <property type="entry name" value="DUF4369"/>
    <property type="match status" value="1"/>
</dbReference>
<dbReference type="PANTHER" id="PTHR42852:SF6">
    <property type="entry name" value="THIOL:DISULFIDE INTERCHANGE PROTEIN DSBE"/>
    <property type="match status" value="1"/>
</dbReference>
<keyword evidence="7" id="KW-1185">Reference proteome</keyword>
<evidence type="ECO:0000256" key="2">
    <source>
        <dbReference type="ARBA" id="ARBA00022748"/>
    </source>
</evidence>
<gene>
    <name evidence="6" type="ORF">FA045_18555</name>
</gene>
<evidence type="ECO:0000313" key="6">
    <source>
        <dbReference type="EMBL" id="TKB96177.1"/>
    </source>
</evidence>
<comment type="subcellular location">
    <subcellularLocation>
        <location evidence="1">Cell envelope</location>
    </subcellularLocation>
</comment>
<evidence type="ECO:0000256" key="4">
    <source>
        <dbReference type="ARBA" id="ARBA00023284"/>
    </source>
</evidence>
<accession>A0A4V5NX29</accession>
<evidence type="ECO:0000313" key="7">
    <source>
        <dbReference type="Proteomes" id="UP000310477"/>
    </source>
</evidence>
<name>A0A4V5NX29_9SPHI</name>
<dbReference type="PANTHER" id="PTHR42852">
    <property type="entry name" value="THIOL:DISULFIDE INTERCHANGE PROTEIN DSBE"/>
    <property type="match status" value="1"/>
</dbReference>
<sequence>MRRTLSTFVLITYITIEIEPLLTMIRIKVLQILAVASLCFSCNQHPDVTKLLVTGSVNDSLEGTTVYLKQNLVALDSAVINNGSFSLTARVWNNNICELYFGDKIVGTRNSWSYQIPFFVEHDSFYKFHAEGRKDIRDHIYMIETNSNNAKKFLEFDIEQHRRNRELRNKIKVFELKSEQAGYSSDKVLLKVFDDSVTRYQQLASTLISDLSNEMIQKNPNSYLSIYLLSEAKDLETNRDFYIAIEKRLTGKFRETPKAREFITKLSKYRTDLPVTIKIDAVGTNDKPFNLKDFKNDRLIVVDFWATWCAPCIEVMPSAIKKKDSLSIKDVGYIFVSYDSRVKTWKKQSSDLDLTHSYRLKEEAKPYLNQNLNMATIPRYILINNKGDVLVKDLPGPNDPRFMKTITDILIKQQ</sequence>
<dbReference type="OrthoDB" id="6399635at2"/>
<evidence type="ECO:0000259" key="5">
    <source>
        <dbReference type="PROSITE" id="PS51352"/>
    </source>
</evidence>
<dbReference type="Pfam" id="PF13905">
    <property type="entry name" value="Thioredoxin_8"/>
    <property type="match status" value="1"/>
</dbReference>
<dbReference type="InterPro" id="IPR025380">
    <property type="entry name" value="DUF4369"/>
</dbReference>
<dbReference type="EMBL" id="SWBO01000021">
    <property type="protein sequence ID" value="TKB96177.1"/>
    <property type="molecule type" value="Genomic_DNA"/>
</dbReference>
<dbReference type="CDD" id="cd02966">
    <property type="entry name" value="TlpA_like_family"/>
    <property type="match status" value="1"/>
</dbReference>
<comment type="caution">
    <text evidence="6">The sequence shown here is derived from an EMBL/GenBank/DDBJ whole genome shotgun (WGS) entry which is preliminary data.</text>
</comment>
<reference evidence="6 7" key="1">
    <citation type="submission" date="2019-04" db="EMBL/GenBank/DDBJ databases">
        <title>Pedobacter sp. AR-2-6 sp. nov., isolated from Arctic soil.</title>
        <authorList>
            <person name="Dahal R.H."/>
            <person name="Kim D.-U."/>
        </authorList>
    </citation>
    <scope>NUCLEOTIDE SEQUENCE [LARGE SCALE GENOMIC DNA]</scope>
    <source>
        <strain evidence="6 7">AR-2-6</strain>
    </source>
</reference>
<dbReference type="AlphaFoldDB" id="A0A4V5NX29"/>
<keyword evidence="3" id="KW-1015">Disulfide bond</keyword>
<dbReference type="InterPro" id="IPR050553">
    <property type="entry name" value="Thioredoxin_ResA/DsbE_sf"/>
</dbReference>
<proteinExistence type="predicted"/>
<dbReference type="InterPro" id="IPR013766">
    <property type="entry name" value="Thioredoxin_domain"/>
</dbReference>
<feature type="domain" description="Thioredoxin" evidence="5">
    <location>
        <begin position="267"/>
        <end position="412"/>
    </location>
</feature>
<keyword evidence="2" id="KW-0201">Cytochrome c-type biogenesis</keyword>
<protein>
    <submittedName>
        <fullName evidence="6">AhpC/TSA family protein</fullName>
    </submittedName>
</protein>